<gene>
    <name evidence="2" type="ORF">C440_04328</name>
</gene>
<feature type="compositionally biased region" description="Polar residues" evidence="1">
    <location>
        <begin position="39"/>
        <end position="52"/>
    </location>
</feature>
<accession>M0IM98</accession>
<dbReference type="PATRIC" id="fig|662479.7.peg.891"/>
<dbReference type="AlphaFoldDB" id="M0IM98"/>
<evidence type="ECO:0000256" key="1">
    <source>
        <dbReference type="SAM" id="MobiDB-lite"/>
    </source>
</evidence>
<dbReference type="EMBL" id="AOLN01000006">
    <property type="protein sequence ID" value="ELZ96973.1"/>
    <property type="molecule type" value="Genomic_DNA"/>
</dbReference>
<reference evidence="2 3" key="1">
    <citation type="journal article" date="2014" name="PLoS Genet.">
        <title>Phylogenetically driven sequencing of extremely halophilic archaea reveals strategies for static and dynamic osmo-response.</title>
        <authorList>
            <person name="Becker E.A."/>
            <person name="Seitzer P.M."/>
            <person name="Tritt A."/>
            <person name="Larsen D."/>
            <person name="Krusor M."/>
            <person name="Yao A.I."/>
            <person name="Wu D."/>
            <person name="Madern D."/>
            <person name="Eisen J.A."/>
            <person name="Darling A.E."/>
            <person name="Facciotti M.T."/>
        </authorList>
    </citation>
    <scope>NUCLEOTIDE SEQUENCE [LARGE SCALE GENOMIC DNA]</scope>
    <source>
        <strain evidence="2 3">ATCC BAA-1512</strain>
    </source>
</reference>
<evidence type="ECO:0008006" key="4">
    <source>
        <dbReference type="Google" id="ProtNLM"/>
    </source>
</evidence>
<proteinExistence type="predicted"/>
<feature type="region of interest" description="Disordered" evidence="1">
    <location>
        <begin position="28"/>
        <end position="63"/>
    </location>
</feature>
<comment type="caution">
    <text evidence="2">The sequence shown here is derived from an EMBL/GenBank/DDBJ whole genome shotgun (WGS) entry which is preliminary data.</text>
</comment>
<sequence length="694" mass="71566">MATVAPVSAMLAVDTDGQSLVTDGASVASAHSLGDTGRLPQQTADGTNNSTDVIHENPDEVDSEDDLDRLASYLTGALNGQIESSTLRLSRGEYEAAKSALGDEYDTPLRKYVDVEGETAGDGATEEYETVKETQRDYIDTVSEFQETRREYEAAKQAGDTERARELARRLSRLDEAGETQSERLIAAFDGISNETGDDLSETSTRLAAVQSNISAQRRDIVGREFVATRLDVTSYDRNISFTDPLVLTGSLVTDNGTPVETTNATFAVGDQRIRTAVGADGGFELAYRPTRVAANASELTVRYLPSNASAYQRSERAIPVSITQVAATTTLADAPTGASGYADPVSVRATVSVNETPVTDYRLSAVLGGVPVSTARTDGRGHSTLSGTVPATAPVGDATLRVGPARDGRAVRVEPASVSVPITSEATTLDVRAGASANRTVVVAGALETREGEAVEDQPVAISVAGHPVETVSTNSSGAYRTTVSLPANVTAANATVSAAFDGTGTNLESASATTTVRRPGNGGGSARGGLPFGLTDLLWVVSGTAVVGLVAVVLLRRDGETAASDGGTAESVAPSVDGGTSPAPTPAVPTMLDSASDSLSSGCPNDAVVVAYAGARRALAADAGIDDAATHWEFYEQCVDAGVGSADSLESLTAGYELAAYSGVSVSDDEAERLVETARALVDATESNTSTN</sequence>
<dbReference type="Proteomes" id="UP000011550">
    <property type="component" value="Unassembled WGS sequence"/>
</dbReference>
<feature type="region of interest" description="Disordered" evidence="1">
    <location>
        <begin position="564"/>
        <end position="598"/>
    </location>
</feature>
<keyword evidence="3" id="KW-1185">Reference proteome</keyword>
<evidence type="ECO:0000313" key="2">
    <source>
        <dbReference type="EMBL" id="ELZ96973.1"/>
    </source>
</evidence>
<name>M0IM98_9EURY</name>
<organism evidence="2 3">
    <name type="scientific">Haloferax mucosum ATCC BAA-1512</name>
    <dbReference type="NCBI Taxonomy" id="662479"/>
    <lineage>
        <taxon>Archaea</taxon>
        <taxon>Methanobacteriati</taxon>
        <taxon>Methanobacteriota</taxon>
        <taxon>Stenosarchaea group</taxon>
        <taxon>Halobacteria</taxon>
        <taxon>Halobacteriales</taxon>
        <taxon>Haloferacaceae</taxon>
        <taxon>Haloferax</taxon>
    </lineage>
</organism>
<evidence type="ECO:0000313" key="3">
    <source>
        <dbReference type="Proteomes" id="UP000011550"/>
    </source>
</evidence>
<dbReference type="RefSeq" id="WP_008318584.1">
    <property type="nucleotide sequence ID" value="NZ_AOLN01000006.1"/>
</dbReference>
<protein>
    <recommendedName>
        <fullName evidence="4">DUF4129 domain-containing protein</fullName>
    </recommendedName>
</protein>
<dbReference type="STRING" id="662479.C440_04328"/>